<keyword evidence="1" id="KW-0812">Transmembrane</keyword>
<evidence type="ECO:0000313" key="3">
    <source>
        <dbReference type="Proteomes" id="UP000092971"/>
    </source>
</evidence>
<sequence>MKNRKGKIYLIPILAVLVAMSGYMAYICIHYFFYDEYKECLADYAYEEGKEFKPLEDRNPSVDGMVLVAETEFLKLYTDTETTEIAVYDKRNGEIVYSNPPDREEDQIASQRNKTALNSQLVVTYYDSTMTRATMYNYDYSVERGQFEIESLENGIRYIYLLGNMESPTGIVPPYISEERLEEKVLSKLSDSDARTVRSSYRKSETLEGFMELTPGTKSSKVGLQKLNKLFEQAGYTRDDFYYDAETASAGDFQEPTTFTIPLEYRLIGDKLQVSIPAGRIKETGKGKIERIDLLCFFGAAGTNEKGYILVPNGSGSLIYFNNGKKTERYMQYVYGVDETAQSYTVVEDTVNAMMPVFGIKRENSAIFAEITGGDTMAAIVADVSGNINSYNYVYPSFLLRGSEKVSVFGVTGVSADLPTLEKDIYDINYTVTYAFLERENASYSGMANYYRNELVNRGVLRKKDEKQDSIPFYLDIVGGVKLQKSFLGVPYMGVYPMTTFEEAGIIIDELAERDITNLRVNYLGWFNGGYYHDVPGRVKVEKILGGKRELEKLNRKLAGMGSKLFGDVAFQKVSFEADNYNWRLESSQYYVGFVVSLGRVNPATLRQTGGLGYPETNYNIASPKFLVRHVEKFRSGIEEVNISGISLRDLGSTVASDKRRRNPINRQEAKQIVMEQLRKLSGAKENIMIRAANSYAWAYATDIEDVPSNHNGFFIVDEEIPFYQMVIHGCIDYAGSAINLSDSYDKQDIILRLIEFGLYPRFTLSYKNSSEIKYSGLNSLYSTFYKTWLEDAADIYHRVNEILKRTTGSHIIEHKVLEQGVKRITYDNGVAIYVNTNNEDAIADNMTVPARGYAIKEVGG</sequence>
<dbReference type="Proteomes" id="UP000092971">
    <property type="component" value="Chromosome"/>
</dbReference>
<dbReference type="AlphaFoldDB" id="A0A1B1YCL6"/>
<feature type="transmembrane region" description="Helical" evidence="1">
    <location>
        <begin position="9"/>
        <end position="33"/>
    </location>
</feature>
<reference evidence="2 3" key="1">
    <citation type="submission" date="2016-02" db="EMBL/GenBank/DDBJ databases">
        <title>Comparison of Clostridium stercorarium subspecies using comparative genomics and transcriptomics.</title>
        <authorList>
            <person name="Schellenberg J."/>
            <person name="Thallinger G."/>
            <person name="Levin D.B."/>
            <person name="Zhang X."/>
            <person name="Alvare G."/>
            <person name="Fristensky B."/>
            <person name="Sparling R."/>
        </authorList>
    </citation>
    <scope>NUCLEOTIDE SEQUENCE [LARGE SCALE GENOMIC DNA]</scope>
    <source>
        <strain evidence="2 3">DSM 2910</strain>
    </source>
</reference>
<dbReference type="RefSeq" id="WP_015358815.1">
    <property type="nucleotide sequence ID" value="NZ_CP014672.1"/>
</dbReference>
<dbReference type="Pfam" id="PF18952">
    <property type="entry name" value="DUF5696"/>
    <property type="match status" value="1"/>
</dbReference>
<keyword evidence="1" id="KW-1133">Transmembrane helix</keyword>
<gene>
    <name evidence="2" type="ORF">CSTERTH_05350</name>
</gene>
<evidence type="ECO:0000313" key="2">
    <source>
        <dbReference type="EMBL" id="ANW98506.1"/>
    </source>
</evidence>
<accession>A0A1B1YCL6</accession>
<dbReference type="EMBL" id="CP014672">
    <property type="protein sequence ID" value="ANW98506.1"/>
    <property type="molecule type" value="Genomic_DNA"/>
</dbReference>
<dbReference type="OrthoDB" id="9793135at2"/>
<dbReference type="InterPro" id="IPR043751">
    <property type="entry name" value="DUF5696"/>
</dbReference>
<evidence type="ECO:0000256" key="1">
    <source>
        <dbReference type="SAM" id="Phobius"/>
    </source>
</evidence>
<name>A0A1B1YCL6_THEST</name>
<keyword evidence="1" id="KW-0472">Membrane</keyword>
<proteinExistence type="predicted"/>
<protein>
    <submittedName>
        <fullName evidence="2">Uncharacterized protein</fullName>
    </submittedName>
</protein>
<organism evidence="2 3">
    <name type="scientific">Thermoclostridium stercorarium subsp. thermolacticum DSM 2910</name>
    <dbReference type="NCBI Taxonomy" id="1121336"/>
    <lineage>
        <taxon>Bacteria</taxon>
        <taxon>Bacillati</taxon>
        <taxon>Bacillota</taxon>
        <taxon>Clostridia</taxon>
        <taxon>Eubacteriales</taxon>
        <taxon>Oscillospiraceae</taxon>
        <taxon>Thermoclostridium</taxon>
    </lineage>
</organism>